<feature type="compositionally biased region" description="Basic and acidic residues" evidence="1">
    <location>
        <begin position="1"/>
        <end position="10"/>
    </location>
</feature>
<dbReference type="Proteomes" id="UP000006001">
    <property type="component" value="Unassembled WGS sequence"/>
</dbReference>
<accession>D0WIE1</accession>
<evidence type="ECO:0000313" key="2">
    <source>
        <dbReference type="EMBL" id="EEZ60808.1"/>
    </source>
</evidence>
<dbReference type="EMBL" id="ACUX02000016">
    <property type="protein sequence ID" value="EEZ60808.1"/>
    <property type="molecule type" value="Genomic_DNA"/>
</dbReference>
<comment type="caution">
    <text evidence="2">The sequence shown here is derived from an EMBL/GenBank/DDBJ whole genome shotgun (WGS) entry which is preliminary data.</text>
</comment>
<dbReference type="HOGENOM" id="CLU_3317102_0_0_11"/>
<evidence type="ECO:0000313" key="3">
    <source>
        <dbReference type="Proteomes" id="UP000006001"/>
    </source>
</evidence>
<protein>
    <submittedName>
        <fullName evidence="2">Uncharacterized protein</fullName>
    </submittedName>
</protein>
<proteinExistence type="predicted"/>
<dbReference type="AlphaFoldDB" id="D0WIE1"/>
<feature type="region of interest" description="Disordered" evidence="1">
    <location>
        <begin position="1"/>
        <end position="39"/>
    </location>
</feature>
<dbReference type="STRING" id="649764.HMPREF0762_01616"/>
<sequence>MSGPYARDEYPSTCSRLTRRHRVREAASYGTMPSETRPS</sequence>
<reference evidence="2" key="1">
    <citation type="submission" date="2009-10" db="EMBL/GenBank/DDBJ databases">
        <authorList>
            <person name="Weinstock G."/>
            <person name="Sodergren E."/>
            <person name="Clifton S."/>
            <person name="Fulton L."/>
            <person name="Fulton B."/>
            <person name="Courtney L."/>
            <person name="Fronick C."/>
            <person name="Harrison M."/>
            <person name="Strong C."/>
            <person name="Farmer C."/>
            <person name="Delahaunty K."/>
            <person name="Markovic C."/>
            <person name="Hall O."/>
            <person name="Minx P."/>
            <person name="Tomlinson C."/>
            <person name="Mitreva M."/>
            <person name="Nelson J."/>
            <person name="Hou S."/>
            <person name="Wollam A."/>
            <person name="Pepin K.H."/>
            <person name="Johnson M."/>
            <person name="Bhonagiri V."/>
            <person name="Nash W.E."/>
            <person name="Warren W."/>
            <person name="Chinwalla A."/>
            <person name="Mardis E.R."/>
            <person name="Wilson R.K."/>
        </authorList>
    </citation>
    <scope>NUCLEOTIDE SEQUENCE [LARGE SCALE GENOMIC DNA]</scope>
    <source>
        <strain evidence="2">ATCC 700122</strain>
    </source>
</reference>
<name>D0WIE1_SLAES</name>
<organism evidence="2 3">
    <name type="scientific">Slackia exigua (strain ATCC 700122 / DSM 15923 / CIP 105133 / JCM 11022 / KCTC 5966 / S-7)</name>
    <dbReference type="NCBI Taxonomy" id="649764"/>
    <lineage>
        <taxon>Bacteria</taxon>
        <taxon>Bacillati</taxon>
        <taxon>Actinomycetota</taxon>
        <taxon>Coriobacteriia</taxon>
        <taxon>Eggerthellales</taxon>
        <taxon>Eggerthellaceae</taxon>
        <taxon>Slackia</taxon>
    </lineage>
</organism>
<keyword evidence="3" id="KW-1185">Reference proteome</keyword>
<evidence type="ECO:0000256" key="1">
    <source>
        <dbReference type="SAM" id="MobiDB-lite"/>
    </source>
</evidence>
<gene>
    <name evidence="2" type="ORF">HMPREF0762_01616</name>
</gene>